<dbReference type="EMBL" id="UHDK01000001">
    <property type="protein sequence ID" value="SUM33587.1"/>
    <property type="molecule type" value="Genomic_DNA"/>
</dbReference>
<feature type="domain" description="Tyrosine--tRNA ligase SYY-like C-terminal" evidence="1">
    <location>
        <begin position="3"/>
        <end position="44"/>
    </location>
</feature>
<dbReference type="InterPro" id="IPR054608">
    <property type="entry name" value="SYY-like_C"/>
</dbReference>
<evidence type="ECO:0000313" key="3">
    <source>
        <dbReference type="Proteomes" id="UP000255277"/>
    </source>
</evidence>
<dbReference type="AlphaFoldDB" id="A0A380FHB1"/>
<dbReference type="InterPro" id="IPR036986">
    <property type="entry name" value="S4_RNA-bd_sf"/>
</dbReference>
<dbReference type="GO" id="GO:0003723">
    <property type="term" value="F:RNA binding"/>
    <property type="evidence" value="ECO:0007669"/>
    <property type="project" value="InterPro"/>
</dbReference>
<reference evidence="2 3" key="1">
    <citation type="submission" date="2018-06" db="EMBL/GenBank/DDBJ databases">
        <authorList>
            <consortium name="Pathogen Informatics"/>
            <person name="Doyle S."/>
        </authorList>
    </citation>
    <scope>NUCLEOTIDE SEQUENCE [LARGE SCALE GENOMIC DNA]</scope>
    <source>
        <strain evidence="2 3">NCTC12195</strain>
    </source>
</reference>
<accession>A0A380FHB1</accession>
<evidence type="ECO:0000313" key="2">
    <source>
        <dbReference type="EMBL" id="SUM33587.1"/>
    </source>
</evidence>
<evidence type="ECO:0000259" key="1">
    <source>
        <dbReference type="Pfam" id="PF22421"/>
    </source>
</evidence>
<dbReference type="Proteomes" id="UP000255277">
    <property type="component" value="Unassembled WGS sequence"/>
</dbReference>
<name>A0A380FHB1_STAGA</name>
<protein>
    <submittedName>
        <fullName evidence="2">Tyrosyl-tRNA synthetase</fullName>
        <ecNumber evidence="2">6.1.1.1</ecNumber>
    </submittedName>
</protein>
<keyword evidence="2" id="KW-0030">Aminoacyl-tRNA synthetase</keyword>
<organism evidence="2 3">
    <name type="scientific">Staphylococcus gallinarum</name>
    <dbReference type="NCBI Taxonomy" id="1293"/>
    <lineage>
        <taxon>Bacteria</taxon>
        <taxon>Bacillati</taxon>
        <taxon>Bacillota</taxon>
        <taxon>Bacilli</taxon>
        <taxon>Bacillales</taxon>
        <taxon>Staphylococcaceae</taxon>
        <taxon>Staphylococcus</taxon>
    </lineage>
</organism>
<dbReference type="Gene3D" id="3.10.290.10">
    <property type="entry name" value="RNA-binding S4 domain"/>
    <property type="match status" value="1"/>
</dbReference>
<dbReference type="Pfam" id="PF22421">
    <property type="entry name" value="SYY_C-terminal"/>
    <property type="match status" value="1"/>
</dbReference>
<keyword evidence="2" id="KW-0436">Ligase</keyword>
<dbReference type="EC" id="6.1.1.1" evidence="2"/>
<proteinExistence type="predicted"/>
<sequence length="47" mass="5606">MFNNGAIYINGIRQQDTAYELTVADKIENEFTIIRRGKKKYFMVNYQ</sequence>
<dbReference type="SUPFAM" id="SSF55174">
    <property type="entry name" value="Alpha-L RNA-binding motif"/>
    <property type="match status" value="1"/>
</dbReference>
<gene>
    <name evidence="2" type="primary">tyrS_1</name>
    <name evidence="2" type="ORF">NCTC12195_03052</name>
</gene>
<dbReference type="GO" id="GO:0004831">
    <property type="term" value="F:tyrosine-tRNA ligase activity"/>
    <property type="evidence" value="ECO:0007669"/>
    <property type="project" value="UniProtKB-EC"/>
</dbReference>